<protein>
    <submittedName>
        <fullName evidence="1">Uncharacterized protein</fullName>
    </submittedName>
</protein>
<accession>A0A2P2Q9E3</accession>
<organism evidence="1">
    <name type="scientific">Rhizophora mucronata</name>
    <name type="common">Asiatic mangrove</name>
    <dbReference type="NCBI Taxonomy" id="61149"/>
    <lineage>
        <taxon>Eukaryota</taxon>
        <taxon>Viridiplantae</taxon>
        <taxon>Streptophyta</taxon>
        <taxon>Embryophyta</taxon>
        <taxon>Tracheophyta</taxon>
        <taxon>Spermatophyta</taxon>
        <taxon>Magnoliopsida</taxon>
        <taxon>eudicotyledons</taxon>
        <taxon>Gunneridae</taxon>
        <taxon>Pentapetalae</taxon>
        <taxon>rosids</taxon>
        <taxon>fabids</taxon>
        <taxon>Malpighiales</taxon>
        <taxon>Rhizophoraceae</taxon>
        <taxon>Rhizophora</taxon>
    </lineage>
</organism>
<dbReference type="EMBL" id="GGEC01083101">
    <property type="protein sequence ID" value="MBX63585.1"/>
    <property type="molecule type" value="Transcribed_RNA"/>
</dbReference>
<proteinExistence type="predicted"/>
<dbReference type="AlphaFoldDB" id="A0A2P2Q9E3"/>
<evidence type="ECO:0000313" key="1">
    <source>
        <dbReference type="EMBL" id="MBX63585.1"/>
    </source>
</evidence>
<reference evidence="1" key="1">
    <citation type="submission" date="2018-02" db="EMBL/GenBank/DDBJ databases">
        <title>Rhizophora mucronata_Transcriptome.</title>
        <authorList>
            <person name="Meera S.P."/>
            <person name="Sreeshan A."/>
            <person name="Augustine A."/>
        </authorList>
    </citation>
    <scope>NUCLEOTIDE SEQUENCE</scope>
    <source>
        <tissue evidence="1">Leaf</tissue>
    </source>
</reference>
<sequence length="48" mass="5549">MRENSSHVLPVDSQFDSLINNVLECRTYFLHPSGKYLRSSKITSHNNI</sequence>
<name>A0A2P2Q9E3_RHIMU</name>